<keyword evidence="2" id="KW-1003">Cell membrane</keyword>
<keyword evidence="4 6" id="KW-1133">Transmembrane helix</keyword>
<dbReference type="PANTHER" id="PTHR30572:SF15">
    <property type="entry name" value="ABC TRANSPORTER PERMEASE"/>
    <property type="match status" value="1"/>
</dbReference>
<accession>A0A933SCX1</accession>
<name>A0A933SCX1_UNCEI</name>
<evidence type="ECO:0000256" key="5">
    <source>
        <dbReference type="ARBA" id="ARBA00023136"/>
    </source>
</evidence>
<dbReference type="Pfam" id="PF12704">
    <property type="entry name" value="MacB_PCD"/>
    <property type="match status" value="1"/>
</dbReference>
<feature type="transmembrane region" description="Helical" evidence="6">
    <location>
        <begin position="251"/>
        <end position="274"/>
    </location>
</feature>
<dbReference type="Proteomes" id="UP000696931">
    <property type="component" value="Unassembled WGS sequence"/>
</dbReference>
<keyword evidence="3 6" id="KW-0812">Transmembrane</keyword>
<comment type="caution">
    <text evidence="9">The sequence shown here is derived from an EMBL/GenBank/DDBJ whole genome shotgun (WGS) entry which is preliminary data.</text>
</comment>
<dbReference type="InterPro" id="IPR003838">
    <property type="entry name" value="ABC3_permease_C"/>
</dbReference>
<evidence type="ECO:0000259" key="8">
    <source>
        <dbReference type="Pfam" id="PF12704"/>
    </source>
</evidence>
<dbReference type="EMBL" id="JACRIW010000080">
    <property type="protein sequence ID" value="MBI5170059.1"/>
    <property type="molecule type" value="Genomic_DNA"/>
</dbReference>
<feature type="transmembrane region" description="Helical" evidence="6">
    <location>
        <begin position="315"/>
        <end position="334"/>
    </location>
</feature>
<dbReference type="PANTHER" id="PTHR30572">
    <property type="entry name" value="MEMBRANE COMPONENT OF TRANSPORTER-RELATED"/>
    <property type="match status" value="1"/>
</dbReference>
<evidence type="ECO:0000313" key="9">
    <source>
        <dbReference type="EMBL" id="MBI5170059.1"/>
    </source>
</evidence>
<feature type="domain" description="MacB-like periplasmic core" evidence="8">
    <location>
        <begin position="19"/>
        <end position="228"/>
    </location>
</feature>
<evidence type="ECO:0000256" key="4">
    <source>
        <dbReference type="ARBA" id="ARBA00022989"/>
    </source>
</evidence>
<sequence>MAIPLAYNVRSVFQRPVSTFTTAAGIGLTVAIFIGALALAEGFRTSLVTTGSNDNALVLRKGADSEISSAVPLEASSIIRSSPGVATSPEGRALASSELVVVVNKDRLGMAGSSNLTVRGVDPSAVGVRTALVLEEGRMFTPGSDEIIVAQRIAKRFANCEIGQKLRFEQRDFTVVGHFSAKGSAFESEIWGDASVLAPAMRREGVFQTVVFRMKDPAQFPAIKKALETDPRLQVEVYREREFFAKQSEMFTMIVTVLGTFITSIMAVGALFGAVNTMYATIGARTREIATLLVLGFSPFAVMLAFIVESLVISLLGGVIGCLLALPINGITSSTTNFSSFSEQAFQFQVTPQVLLAGLAFSALLGLLGGFFPALHASRRPLAAALRGS</sequence>
<evidence type="ECO:0000256" key="1">
    <source>
        <dbReference type="ARBA" id="ARBA00004651"/>
    </source>
</evidence>
<evidence type="ECO:0000256" key="3">
    <source>
        <dbReference type="ARBA" id="ARBA00022692"/>
    </source>
</evidence>
<protein>
    <submittedName>
        <fullName evidence="9">ABC transporter permease</fullName>
    </submittedName>
</protein>
<feature type="transmembrane region" description="Helical" evidence="6">
    <location>
        <begin position="20"/>
        <end position="40"/>
    </location>
</feature>
<feature type="domain" description="ABC3 transporter permease C-terminal" evidence="7">
    <location>
        <begin position="261"/>
        <end position="381"/>
    </location>
</feature>
<evidence type="ECO:0000256" key="6">
    <source>
        <dbReference type="SAM" id="Phobius"/>
    </source>
</evidence>
<dbReference type="InterPro" id="IPR025857">
    <property type="entry name" value="MacB_PCD"/>
</dbReference>
<feature type="transmembrane region" description="Helical" evidence="6">
    <location>
        <begin position="289"/>
        <end position="308"/>
    </location>
</feature>
<dbReference type="AlphaFoldDB" id="A0A933SCX1"/>
<keyword evidence="5 6" id="KW-0472">Membrane</keyword>
<proteinExistence type="predicted"/>
<comment type="subcellular location">
    <subcellularLocation>
        <location evidence="1">Cell membrane</location>
        <topology evidence="1">Multi-pass membrane protein</topology>
    </subcellularLocation>
</comment>
<evidence type="ECO:0000256" key="2">
    <source>
        <dbReference type="ARBA" id="ARBA00022475"/>
    </source>
</evidence>
<dbReference type="Pfam" id="PF02687">
    <property type="entry name" value="FtsX"/>
    <property type="match status" value="1"/>
</dbReference>
<dbReference type="InterPro" id="IPR050250">
    <property type="entry name" value="Macrolide_Exporter_MacB"/>
</dbReference>
<dbReference type="GO" id="GO:0022857">
    <property type="term" value="F:transmembrane transporter activity"/>
    <property type="evidence" value="ECO:0007669"/>
    <property type="project" value="TreeGrafter"/>
</dbReference>
<gene>
    <name evidence="9" type="ORF">HZA61_11265</name>
</gene>
<evidence type="ECO:0000259" key="7">
    <source>
        <dbReference type="Pfam" id="PF02687"/>
    </source>
</evidence>
<dbReference type="GO" id="GO:0005886">
    <property type="term" value="C:plasma membrane"/>
    <property type="evidence" value="ECO:0007669"/>
    <property type="project" value="UniProtKB-SubCell"/>
</dbReference>
<organism evidence="9 10">
    <name type="scientific">Eiseniibacteriota bacterium</name>
    <dbReference type="NCBI Taxonomy" id="2212470"/>
    <lineage>
        <taxon>Bacteria</taxon>
        <taxon>Candidatus Eiseniibacteriota</taxon>
    </lineage>
</organism>
<feature type="transmembrane region" description="Helical" evidence="6">
    <location>
        <begin position="354"/>
        <end position="375"/>
    </location>
</feature>
<evidence type="ECO:0000313" key="10">
    <source>
        <dbReference type="Proteomes" id="UP000696931"/>
    </source>
</evidence>
<reference evidence="9" key="1">
    <citation type="submission" date="2020-07" db="EMBL/GenBank/DDBJ databases">
        <title>Huge and variable diversity of episymbiotic CPR bacteria and DPANN archaea in groundwater ecosystems.</title>
        <authorList>
            <person name="He C.Y."/>
            <person name="Keren R."/>
            <person name="Whittaker M."/>
            <person name="Farag I.F."/>
            <person name="Doudna J."/>
            <person name="Cate J.H.D."/>
            <person name="Banfield J.F."/>
        </authorList>
    </citation>
    <scope>NUCLEOTIDE SEQUENCE</scope>
    <source>
        <strain evidence="9">NC_groundwater_1813_Pr3_B-0.1um_71_17</strain>
    </source>
</reference>